<name>I7IVZ3_9LACO</name>
<keyword evidence="2" id="KW-1185">Reference proteome</keyword>
<reference evidence="1 2" key="1">
    <citation type="submission" date="2012-06" db="EMBL/GenBank/DDBJ databases">
        <title>Draft Genome Sequence of Lactobacillus hominis Strain CRBIP 24.179T, isolated from human intestine.</title>
        <authorList>
            <person name="Cousin S."/>
            <person name="Ma L."/>
            <person name="Bizet C."/>
            <person name="Loux V."/>
            <person name="Bouchier C."/>
            <person name="Clermont D."/>
            <person name="Creno S."/>
        </authorList>
    </citation>
    <scope>NUCLEOTIDE SEQUENCE [LARGE SCALE GENOMIC DNA]</scope>
    <source>
        <strain evidence="2">CRBIP 24.179T</strain>
    </source>
</reference>
<evidence type="ECO:0000313" key="1">
    <source>
        <dbReference type="EMBL" id="CCI82293.1"/>
    </source>
</evidence>
<organism evidence="1 2">
    <name type="scientific">Lactobacillus hominis DSM 23910 = CRBIP 24.179</name>
    <dbReference type="NCBI Taxonomy" id="1423758"/>
    <lineage>
        <taxon>Bacteria</taxon>
        <taxon>Bacillati</taxon>
        <taxon>Bacillota</taxon>
        <taxon>Bacilli</taxon>
        <taxon>Lactobacillales</taxon>
        <taxon>Lactobacillaceae</taxon>
        <taxon>Lactobacillus</taxon>
    </lineage>
</organism>
<proteinExistence type="predicted"/>
<gene>
    <name evidence="1" type="ORF">BN55_04150</name>
</gene>
<evidence type="ECO:0000313" key="2">
    <source>
        <dbReference type="Proteomes" id="UP000009320"/>
    </source>
</evidence>
<dbReference type="AlphaFoldDB" id="I7IVZ3"/>
<dbReference type="Proteomes" id="UP000009320">
    <property type="component" value="Unassembled WGS sequence"/>
</dbReference>
<dbReference type="EMBL" id="CAKE01000020">
    <property type="protein sequence ID" value="CCI82293.1"/>
    <property type="molecule type" value="Genomic_DNA"/>
</dbReference>
<protein>
    <submittedName>
        <fullName evidence="1">Uncharacterized protein</fullName>
    </submittedName>
</protein>
<sequence>MDEEFINELRNYTLKQMKEEQSPALISKLVAELMELQR</sequence>
<comment type="caution">
    <text evidence="1">The sequence shown here is derived from an EMBL/GenBank/DDBJ whole genome shotgun (WGS) entry which is preliminary data.</text>
</comment>
<accession>I7IVZ3</accession>